<evidence type="ECO:0000256" key="4">
    <source>
        <dbReference type="ARBA" id="ARBA00004496"/>
    </source>
</evidence>
<feature type="binding site" evidence="19">
    <location>
        <begin position="456"/>
        <end position="457"/>
    </location>
    <ligand>
        <name>phosphoenolpyruvate</name>
        <dbReference type="ChEBI" id="CHEBI:58702"/>
    </ligand>
</feature>
<feature type="binding site" evidence="19">
    <location>
        <position position="467"/>
    </location>
    <ligand>
        <name>phosphoenolpyruvate</name>
        <dbReference type="ChEBI" id="CHEBI:58702"/>
    </ligand>
</feature>
<evidence type="ECO:0000259" key="24">
    <source>
        <dbReference type="Pfam" id="PF02896"/>
    </source>
</evidence>
<keyword evidence="15 17" id="KW-0460">Magnesium</keyword>
<feature type="domain" description="PEP-utilising enzyme C-terminal" evidence="24">
    <location>
        <begin position="259"/>
        <end position="543"/>
    </location>
</feature>
<comment type="similarity">
    <text evidence="5 17">Belongs to the PEP-utilizing enzyme family.</text>
</comment>
<reference evidence="26" key="1">
    <citation type="journal article" date="2013" name="Int. J. Syst. Evol. Microbiol.">
        <title>Polycladomyces abyssicola gen. nov., sp. nov., a thermophilic filamentous bacterium isolated from hemipelagic sediment.</title>
        <authorList>
            <person name="Tsubouchi T."/>
            <person name="Shimane Y."/>
            <person name="Mori K."/>
            <person name="Usui K."/>
            <person name="Hiraki T."/>
            <person name="Tame A."/>
            <person name="Uematsu K."/>
            <person name="Maruyama T."/>
            <person name="Hatada Y."/>
        </authorList>
    </citation>
    <scope>NUCLEOTIDE SEQUENCE</scope>
    <source>
        <strain evidence="26">JIR-001</strain>
    </source>
</reference>
<dbReference type="InterPro" id="IPR015813">
    <property type="entry name" value="Pyrv/PenolPyrv_kinase-like_dom"/>
</dbReference>
<dbReference type="Proteomes" id="UP000677436">
    <property type="component" value="Chromosome"/>
</dbReference>
<feature type="binding site" evidence="19">
    <location>
        <position position="298"/>
    </location>
    <ligand>
        <name>phosphoenolpyruvate</name>
        <dbReference type="ChEBI" id="CHEBI:58702"/>
    </ligand>
</feature>
<evidence type="ECO:0000256" key="19">
    <source>
        <dbReference type="PIRSR" id="PIRSR000732-2"/>
    </source>
</evidence>
<keyword evidence="14 17" id="KW-0418">Kinase</keyword>
<evidence type="ECO:0000313" key="26">
    <source>
        <dbReference type="EMBL" id="BCU83045.1"/>
    </source>
</evidence>
<comment type="function">
    <text evidence="3 17">General (non sugar-specific) component of the phosphoenolpyruvate-dependent sugar phosphotransferase system (sugar PTS). This major carbohydrate active-transport system catalyzes the phosphorylation of incoming sugar substrates concomitantly with their translocation across the cell membrane. Enzyme I transfers the phosphoryl group from phosphoenolpyruvate (PEP) to the phosphoryl carrier protein (HPr).</text>
</comment>
<dbReference type="EC" id="2.7.3.9" evidence="6 17"/>
<keyword evidence="10 17" id="KW-0762">Sugar transport</keyword>
<comment type="catalytic activity">
    <reaction evidence="1 17">
        <text>L-histidyl-[protein] + phosphoenolpyruvate = N(pros)-phospho-L-histidyl-[protein] + pyruvate</text>
        <dbReference type="Rhea" id="RHEA:23880"/>
        <dbReference type="Rhea" id="RHEA-COMP:9745"/>
        <dbReference type="Rhea" id="RHEA-COMP:9746"/>
        <dbReference type="ChEBI" id="CHEBI:15361"/>
        <dbReference type="ChEBI" id="CHEBI:29979"/>
        <dbReference type="ChEBI" id="CHEBI:58702"/>
        <dbReference type="ChEBI" id="CHEBI:64837"/>
        <dbReference type="EC" id="2.7.3.9"/>
    </reaction>
</comment>
<feature type="compositionally biased region" description="Basic and acidic residues" evidence="22">
    <location>
        <begin position="240"/>
        <end position="251"/>
    </location>
</feature>
<dbReference type="InterPro" id="IPR024692">
    <property type="entry name" value="PTS_EI"/>
</dbReference>
<dbReference type="SUPFAM" id="SSF52009">
    <property type="entry name" value="Phosphohistidine domain"/>
    <property type="match status" value="1"/>
</dbReference>
<keyword evidence="13 17" id="KW-0479">Metal-binding</keyword>
<reference evidence="26" key="2">
    <citation type="journal article" date="2021" name="Microbiol. Resour. Announc.">
        <title>Complete Genome Sequence of Polycladomyces abyssicola JIR-001T, Isolated from Hemipelagic Sediment in Deep Seawater.</title>
        <authorList>
            <person name="Tsubouchi T."/>
            <person name="Kaneko Y."/>
        </authorList>
    </citation>
    <scope>NUCLEOTIDE SEQUENCE</scope>
    <source>
        <strain evidence="26">JIR-001</strain>
    </source>
</reference>
<evidence type="ECO:0000256" key="6">
    <source>
        <dbReference type="ARBA" id="ARBA00012232"/>
    </source>
</evidence>
<evidence type="ECO:0000256" key="7">
    <source>
        <dbReference type="ARBA" id="ARBA00016544"/>
    </source>
</evidence>
<dbReference type="PRINTS" id="PR01736">
    <property type="entry name" value="PHPHTRNFRASE"/>
</dbReference>
<feature type="domain" description="Phosphotransferase system enzyme I N-terminal" evidence="25">
    <location>
        <begin position="8"/>
        <end position="129"/>
    </location>
</feature>
<evidence type="ECO:0000256" key="15">
    <source>
        <dbReference type="ARBA" id="ARBA00022842"/>
    </source>
</evidence>
<evidence type="ECO:0000259" key="23">
    <source>
        <dbReference type="Pfam" id="PF00391"/>
    </source>
</evidence>
<feature type="domain" description="PEP-utilising enzyme mobile" evidence="23">
    <location>
        <begin position="156"/>
        <end position="227"/>
    </location>
</feature>
<dbReference type="RefSeq" id="WP_212773319.1">
    <property type="nucleotide sequence ID" value="NZ_AP024601.1"/>
</dbReference>
<evidence type="ECO:0000256" key="16">
    <source>
        <dbReference type="ARBA" id="ARBA00033235"/>
    </source>
</evidence>
<feature type="coiled-coil region" evidence="21">
    <location>
        <begin position="36"/>
        <end position="70"/>
    </location>
</feature>
<evidence type="ECO:0000256" key="9">
    <source>
        <dbReference type="ARBA" id="ARBA00022490"/>
    </source>
</evidence>
<dbReference type="InterPro" id="IPR000121">
    <property type="entry name" value="PEP_util_C"/>
</dbReference>
<dbReference type="Pfam" id="PF05524">
    <property type="entry name" value="PEP-utilisers_N"/>
    <property type="match status" value="1"/>
</dbReference>
<keyword evidence="9 17" id="KW-0963">Cytoplasm</keyword>
<evidence type="ECO:0000256" key="17">
    <source>
        <dbReference type="PIRNR" id="PIRNR000732"/>
    </source>
</evidence>
<dbReference type="Gene3D" id="3.50.30.10">
    <property type="entry name" value="Phosphohistidine domain"/>
    <property type="match status" value="1"/>
</dbReference>
<dbReference type="GO" id="GO:0009401">
    <property type="term" value="P:phosphoenolpyruvate-dependent sugar phosphotransferase system"/>
    <property type="evidence" value="ECO:0007669"/>
    <property type="project" value="UniProtKB-KW"/>
</dbReference>
<dbReference type="GO" id="GO:0016301">
    <property type="term" value="F:kinase activity"/>
    <property type="evidence" value="ECO:0007669"/>
    <property type="project" value="UniProtKB-KW"/>
</dbReference>
<keyword evidence="21" id="KW-0175">Coiled coil</keyword>
<dbReference type="InterPro" id="IPR036618">
    <property type="entry name" value="PtsI_HPr-bd_sf"/>
</dbReference>
<dbReference type="KEGG" id="pabs:JIR001_28280"/>
<gene>
    <name evidence="26" type="ORF">JIR001_28280</name>
</gene>
<evidence type="ECO:0000256" key="14">
    <source>
        <dbReference type="ARBA" id="ARBA00022777"/>
    </source>
</evidence>
<evidence type="ECO:0000256" key="20">
    <source>
        <dbReference type="PIRSR" id="PIRSR000732-3"/>
    </source>
</evidence>
<dbReference type="InterPro" id="IPR040442">
    <property type="entry name" value="Pyrv_kinase-like_dom_sf"/>
</dbReference>
<feature type="region of interest" description="Disordered" evidence="22">
    <location>
        <begin position="547"/>
        <end position="569"/>
    </location>
</feature>
<dbReference type="SUPFAM" id="SSF47831">
    <property type="entry name" value="Enzyme I of the PEP:sugar phosphotransferase system HPr-binding (sub)domain"/>
    <property type="match status" value="1"/>
</dbReference>
<evidence type="ECO:0000256" key="10">
    <source>
        <dbReference type="ARBA" id="ARBA00022597"/>
    </source>
</evidence>
<evidence type="ECO:0000256" key="2">
    <source>
        <dbReference type="ARBA" id="ARBA00001946"/>
    </source>
</evidence>
<proteinExistence type="inferred from homology"/>
<evidence type="ECO:0000256" key="21">
    <source>
        <dbReference type="SAM" id="Coils"/>
    </source>
</evidence>
<dbReference type="InterPro" id="IPR036637">
    <property type="entry name" value="Phosphohistidine_dom_sf"/>
</dbReference>
<dbReference type="InterPro" id="IPR008279">
    <property type="entry name" value="PEP-util_enz_mobile_dom"/>
</dbReference>
<evidence type="ECO:0000256" key="22">
    <source>
        <dbReference type="SAM" id="MobiDB-lite"/>
    </source>
</evidence>
<dbReference type="PANTHER" id="PTHR46244:SF3">
    <property type="entry name" value="PHOSPHOENOLPYRUVATE-PROTEIN PHOSPHOTRANSFERASE"/>
    <property type="match status" value="1"/>
</dbReference>
<comment type="cofactor">
    <cofactor evidence="2 17 20">
        <name>Mg(2+)</name>
        <dbReference type="ChEBI" id="CHEBI:18420"/>
    </cofactor>
</comment>
<evidence type="ECO:0000256" key="12">
    <source>
        <dbReference type="ARBA" id="ARBA00022683"/>
    </source>
</evidence>
<evidence type="ECO:0000256" key="11">
    <source>
        <dbReference type="ARBA" id="ARBA00022679"/>
    </source>
</evidence>
<organism evidence="26 27">
    <name type="scientific">Polycladomyces abyssicola</name>
    <dbReference type="NCBI Taxonomy" id="1125966"/>
    <lineage>
        <taxon>Bacteria</taxon>
        <taxon>Bacillati</taxon>
        <taxon>Bacillota</taxon>
        <taxon>Bacilli</taxon>
        <taxon>Bacillales</taxon>
        <taxon>Thermoactinomycetaceae</taxon>
        <taxon>Polycladomyces</taxon>
    </lineage>
</organism>
<evidence type="ECO:0000256" key="1">
    <source>
        <dbReference type="ARBA" id="ARBA00000683"/>
    </source>
</evidence>
<feature type="region of interest" description="Disordered" evidence="22">
    <location>
        <begin position="224"/>
        <end position="251"/>
    </location>
</feature>
<dbReference type="InterPro" id="IPR008731">
    <property type="entry name" value="PTS_EIN"/>
</dbReference>
<protein>
    <recommendedName>
        <fullName evidence="7 17">Phosphoenolpyruvate-protein phosphotransferase</fullName>
        <ecNumber evidence="6 17">2.7.3.9</ecNumber>
    </recommendedName>
    <alternativeName>
        <fullName evidence="16 17">Phosphotransferase system, enzyme I</fullName>
    </alternativeName>
</protein>
<dbReference type="InterPro" id="IPR050499">
    <property type="entry name" value="PEP-utilizing_PTS_enzyme"/>
</dbReference>
<dbReference type="Pfam" id="PF02896">
    <property type="entry name" value="PEP-utilizers_C"/>
    <property type="match status" value="1"/>
</dbReference>
<dbReference type="Gene3D" id="3.20.20.60">
    <property type="entry name" value="Phosphoenolpyruvate-binding domains"/>
    <property type="match status" value="1"/>
</dbReference>
<dbReference type="Pfam" id="PF00391">
    <property type="entry name" value="PEP-utilizers"/>
    <property type="match status" value="1"/>
</dbReference>
<keyword evidence="8 17" id="KW-0813">Transport</keyword>
<feature type="active site" description="Proton donor" evidence="18">
    <location>
        <position position="504"/>
    </location>
</feature>
<dbReference type="Gene3D" id="1.10.274.10">
    <property type="entry name" value="PtsI, HPr-binding domain"/>
    <property type="match status" value="1"/>
</dbReference>
<evidence type="ECO:0000313" key="27">
    <source>
        <dbReference type="Proteomes" id="UP000677436"/>
    </source>
</evidence>
<feature type="binding site" evidence="19">
    <location>
        <position position="334"/>
    </location>
    <ligand>
        <name>phosphoenolpyruvate</name>
        <dbReference type="ChEBI" id="CHEBI:58702"/>
    </ligand>
</feature>
<evidence type="ECO:0000256" key="5">
    <source>
        <dbReference type="ARBA" id="ARBA00007837"/>
    </source>
</evidence>
<comment type="subcellular location">
    <subcellularLocation>
        <location evidence="4 17">Cytoplasm</location>
    </subcellularLocation>
</comment>
<feature type="binding site" evidence="20">
    <location>
        <position position="433"/>
    </location>
    <ligand>
        <name>Mg(2+)</name>
        <dbReference type="ChEBI" id="CHEBI:18420"/>
    </ligand>
</feature>
<dbReference type="NCBIfam" id="TIGR01417">
    <property type="entry name" value="PTS_I_fam"/>
    <property type="match status" value="1"/>
</dbReference>
<dbReference type="SUPFAM" id="SSF51621">
    <property type="entry name" value="Phosphoenolpyruvate/pyruvate domain"/>
    <property type="match status" value="1"/>
</dbReference>
<keyword evidence="27" id="KW-1185">Reference proteome</keyword>
<dbReference type="GO" id="GO:0008965">
    <property type="term" value="F:phosphoenolpyruvate-protein phosphotransferase activity"/>
    <property type="evidence" value="ECO:0007669"/>
    <property type="project" value="UniProtKB-EC"/>
</dbReference>
<evidence type="ECO:0000259" key="25">
    <source>
        <dbReference type="Pfam" id="PF05524"/>
    </source>
</evidence>
<dbReference type="InterPro" id="IPR006318">
    <property type="entry name" value="PTS_EI-like"/>
</dbReference>
<dbReference type="GO" id="GO:0046872">
    <property type="term" value="F:metal ion binding"/>
    <property type="evidence" value="ECO:0007669"/>
    <property type="project" value="UniProtKB-KW"/>
</dbReference>
<sequence length="569" mass="62407">MQTDQLLKGIGAAPGLAIGRAVWWRKERPEFTIHTVEDPEREVARLKQAIEQAQEQISRLRETAAERMGESEAAVFDAHLAFLSDPAYTGEMERRIRDEAKNAEAICAAVTQEMSDMLAALPDEYMQARADDIRDVGDRLLLILTGRQPFDPSLLEPGSVVVAEELTPSDTAQFPQGIAGMITARGSKTAHAAIMARTLGIPAVLGLGKALDQIQDGDTLILDGTTGDVTRNPNPQAEQAAREEMRRQRERRERALAAAKEDARTADGKRVQVFANIGSLNDIELALQSGAEGVGLFRTEFLYLENDHWPTEEEQYEAYRRVLEAFNPNPVIIRTLDIGGDKDLPYAELPKEENPFLGHRAIRFCFSHPEIFKTQLRALLRASVHGTLWIMFPMIENVSEIRQAKELLAECRAELVKEGVQVAEKIPVGIMIEVPAAAVTADLLAPEVDFMSIGTNDLTQYTLAADRGNEQVAHLYDAAHPAVLRLVRQTCLAGKKAGIPVGMCGELAGDANMTEILVGLGLDELSMSAGAIPEVKERIRSVQTNAAEAKSERALAQSDPDAVRRIAQE</sequence>
<dbReference type="GO" id="GO:0005737">
    <property type="term" value="C:cytoplasm"/>
    <property type="evidence" value="ECO:0007669"/>
    <property type="project" value="UniProtKB-SubCell"/>
</dbReference>
<accession>A0A8D5UGX8</accession>
<evidence type="ECO:0000256" key="13">
    <source>
        <dbReference type="ARBA" id="ARBA00022723"/>
    </source>
</evidence>
<dbReference type="PROSITE" id="PS00742">
    <property type="entry name" value="PEP_ENZYMES_2"/>
    <property type="match status" value="1"/>
</dbReference>
<evidence type="ECO:0000256" key="3">
    <source>
        <dbReference type="ARBA" id="ARBA00002728"/>
    </source>
</evidence>
<dbReference type="PIRSF" id="PIRSF000732">
    <property type="entry name" value="PTS_enzyme_I"/>
    <property type="match status" value="1"/>
</dbReference>
<dbReference type="AlphaFoldDB" id="A0A8D5UGX8"/>
<feature type="binding site" evidence="20">
    <location>
        <position position="457"/>
    </location>
    <ligand>
        <name>Mg(2+)</name>
        <dbReference type="ChEBI" id="CHEBI:18420"/>
    </ligand>
</feature>
<evidence type="ECO:0000256" key="8">
    <source>
        <dbReference type="ARBA" id="ARBA00022448"/>
    </source>
</evidence>
<keyword evidence="12 17" id="KW-0598">Phosphotransferase system</keyword>
<dbReference type="InterPro" id="IPR023151">
    <property type="entry name" value="PEP_util_CS"/>
</dbReference>
<keyword evidence="11 17" id="KW-0808">Transferase</keyword>
<dbReference type="EMBL" id="AP024601">
    <property type="protein sequence ID" value="BCU83045.1"/>
    <property type="molecule type" value="Genomic_DNA"/>
</dbReference>
<feature type="active site" description="Tele-phosphohistidine intermediate" evidence="18">
    <location>
        <position position="191"/>
    </location>
</feature>
<evidence type="ECO:0000256" key="18">
    <source>
        <dbReference type="PIRSR" id="PIRSR000732-1"/>
    </source>
</evidence>
<name>A0A8D5UGX8_9BACL</name>
<dbReference type="PANTHER" id="PTHR46244">
    <property type="entry name" value="PHOSPHOENOLPYRUVATE-PROTEIN PHOSPHOTRANSFERASE"/>
    <property type="match status" value="1"/>
</dbReference>